<feature type="transmembrane region" description="Helical" evidence="10">
    <location>
        <begin position="97"/>
        <end position="114"/>
    </location>
</feature>
<dbReference type="GO" id="GO:0020037">
    <property type="term" value="F:heme binding"/>
    <property type="evidence" value="ECO:0007669"/>
    <property type="project" value="InterPro"/>
</dbReference>
<evidence type="ECO:0000256" key="2">
    <source>
        <dbReference type="ARBA" id="ARBA00009186"/>
    </source>
</evidence>
<dbReference type="AlphaFoldDB" id="A0A1T4VZ74"/>
<dbReference type="Proteomes" id="UP000190162">
    <property type="component" value="Unassembled WGS sequence"/>
</dbReference>
<feature type="transmembrane region" description="Helical" evidence="10">
    <location>
        <begin position="252"/>
        <end position="268"/>
    </location>
</feature>
<proteinExistence type="inferred from homology"/>
<dbReference type="NCBIfam" id="TIGR00353">
    <property type="entry name" value="nrfE"/>
    <property type="match status" value="1"/>
</dbReference>
<dbReference type="InterPro" id="IPR032523">
    <property type="entry name" value="CcmF_C"/>
</dbReference>
<dbReference type="PANTHER" id="PTHR43653">
    <property type="entry name" value="CYTOCHROME C ASSEMBLY PROTEIN-RELATED"/>
    <property type="match status" value="1"/>
</dbReference>
<feature type="domain" description="Cytochrome c-type biogenesis protein CcmF C-terminal" evidence="12">
    <location>
        <begin position="318"/>
        <end position="624"/>
    </location>
</feature>
<keyword evidence="6" id="KW-0201">Cytochrome c-type biogenesis</keyword>
<feature type="transmembrane region" description="Helical" evidence="10">
    <location>
        <begin position="423"/>
        <end position="445"/>
    </location>
</feature>
<feature type="transmembrane region" description="Helical" evidence="10">
    <location>
        <begin position="6"/>
        <end position="28"/>
    </location>
</feature>
<feature type="transmembrane region" description="Helical" evidence="10">
    <location>
        <begin position="275"/>
        <end position="296"/>
    </location>
</feature>
<organism evidence="13 14">
    <name type="scientific">Enterovibrio nigricans DSM 22720</name>
    <dbReference type="NCBI Taxonomy" id="1121868"/>
    <lineage>
        <taxon>Bacteria</taxon>
        <taxon>Pseudomonadati</taxon>
        <taxon>Pseudomonadota</taxon>
        <taxon>Gammaproteobacteria</taxon>
        <taxon>Vibrionales</taxon>
        <taxon>Vibrionaceae</taxon>
        <taxon>Enterovibrio</taxon>
    </lineage>
</organism>
<feature type="domain" description="Cytochrome c assembly protein" evidence="11">
    <location>
        <begin position="92"/>
        <end position="298"/>
    </location>
</feature>
<evidence type="ECO:0000256" key="4">
    <source>
        <dbReference type="ARBA" id="ARBA00022519"/>
    </source>
</evidence>
<dbReference type="GO" id="GO:0015232">
    <property type="term" value="F:heme transmembrane transporter activity"/>
    <property type="evidence" value="ECO:0007669"/>
    <property type="project" value="InterPro"/>
</dbReference>
<evidence type="ECO:0000256" key="6">
    <source>
        <dbReference type="ARBA" id="ARBA00022748"/>
    </source>
</evidence>
<keyword evidence="14" id="KW-1185">Reference proteome</keyword>
<dbReference type="GO" id="GO:0005886">
    <property type="term" value="C:plasma membrane"/>
    <property type="evidence" value="ECO:0007669"/>
    <property type="project" value="UniProtKB-SubCell"/>
</dbReference>
<dbReference type="Pfam" id="PF01578">
    <property type="entry name" value="Cytochrom_C_asm"/>
    <property type="match status" value="1"/>
</dbReference>
<dbReference type="GO" id="GO:0017004">
    <property type="term" value="P:cytochrome complex assembly"/>
    <property type="evidence" value="ECO:0007669"/>
    <property type="project" value="UniProtKB-KW"/>
</dbReference>
<dbReference type="InterPro" id="IPR003570">
    <property type="entry name" value="Cyt_c_biogenesis_NrfE"/>
</dbReference>
<comment type="function">
    <text evidence="9">Required for the biogenesis of c-type cytochromes. Possible subunit of a heme lyase.</text>
</comment>
<evidence type="ECO:0000256" key="7">
    <source>
        <dbReference type="ARBA" id="ARBA00022989"/>
    </source>
</evidence>
<name>A0A1T4VZ74_9GAMM</name>
<dbReference type="NCBIfam" id="NF007691">
    <property type="entry name" value="PRK10369.1"/>
    <property type="match status" value="1"/>
</dbReference>
<dbReference type="OrthoDB" id="9761451at2"/>
<comment type="subcellular location">
    <subcellularLocation>
        <location evidence="1">Cell inner membrane</location>
        <topology evidence="1">Multi-pass membrane protein</topology>
    </subcellularLocation>
</comment>
<dbReference type="InterPro" id="IPR002541">
    <property type="entry name" value="Cyt_c_assembly"/>
</dbReference>
<keyword evidence="4" id="KW-0997">Cell inner membrane</keyword>
<dbReference type="InterPro" id="IPR003567">
    <property type="entry name" value="Cyt_c_biogenesis"/>
</dbReference>
<feature type="transmembrane region" description="Helical" evidence="10">
    <location>
        <begin position="479"/>
        <end position="503"/>
    </location>
</feature>
<feature type="transmembrane region" description="Helical" evidence="10">
    <location>
        <begin position="180"/>
        <end position="201"/>
    </location>
</feature>
<feature type="transmembrane region" description="Helical" evidence="10">
    <location>
        <begin position="608"/>
        <end position="629"/>
    </location>
</feature>
<keyword evidence="8 10" id="KW-0472">Membrane</keyword>
<evidence type="ECO:0000256" key="8">
    <source>
        <dbReference type="ARBA" id="ARBA00023136"/>
    </source>
</evidence>
<reference evidence="14" key="1">
    <citation type="submission" date="2017-02" db="EMBL/GenBank/DDBJ databases">
        <authorList>
            <person name="Varghese N."/>
            <person name="Submissions S."/>
        </authorList>
    </citation>
    <scope>NUCLEOTIDE SEQUENCE [LARGE SCALE GENOMIC DNA]</scope>
    <source>
        <strain evidence="14">DSM 22720</strain>
    </source>
</reference>
<feature type="transmembrane region" description="Helical" evidence="10">
    <location>
        <begin position="398"/>
        <end position="416"/>
    </location>
</feature>
<evidence type="ECO:0000313" key="13">
    <source>
        <dbReference type="EMBL" id="SKA70322.1"/>
    </source>
</evidence>
<sequence length="644" mass="70759">MFAELAHYLFILGITSVFVAGTLALFCLRFSKTKDPLLEGFPPALCVLAFISILASTGLLAYSFYTNDFSVRYVAQHSNSALPLPFKLAAVWGGHEGSFLFMVLTLSGWTALISTRLRDVSQTFRLTNIAVLCWLISLLGIYCLYLSNPFLRDPSFPLEGRDLNPMLQDVGLIVHPPLLYLGYIGFAIPFSLAIAAMTTPVNIKEWAHVCRNWALPSWAFLTAGIAVGAWWAYNELGWGGWWFWDPVENASLLPWLTATALIHCLIMTERKKTLLAWSLLLAIITFALSILGTFIVRSGVLTSVHAFATDPMRGSGLLIILTLILLPAVYLYALNASRLIVRSNVNVHADKLSLLMLCGAGILFSMMLIVMLGTFYPLIYSALGLGTLSVGAPYFNSLFVPLVFACAFLASIALLLKQKRWHIAGCITLSITSGILCTVYFANIYAVPFSALATLAFSVAFCLLYSTSYAALSQKKKRNVLAFSLGHIGVALSIIGATMLSTFSDELSLRMQSGEKVIVGQYSFLHSGSSWHIGPNFTAEKITFVVNDQSDHPIAVSAEKRLYTVRSMNMSEAGIYRDGVTDIYITLGTKFNANAYAVRIQIKPGIHLLWLGACLMAIAGLIATAKVVYLRKHERKPRYQGLPQ</sequence>
<feature type="transmembrane region" description="Helical" evidence="10">
    <location>
        <begin position="126"/>
        <end position="147"/>
    </location>
</feature>
<dbReference type="PRINTS" id="PR01413">
    <property type="entry name" value="NRFEBIOGNSIS"/>
</dbReference>
<evidence type="ECO:0000256" key="1">
    <source>
        <dbReference type="ARBA" id="ARBA00004429"/>
    </source>
</evidence>
<dbReference type="RefSeq" id="WP_078754590.1">
    <property type="nucleotide sequence ID" value="NZ_FUXU01000127.1"/>
</dbReference>
<feature type="transmembrane region" description="Helical" evidence="10">
    <location>
        <begin position="40"/>
        <end position="65"/>
    </location>
</feature>
<dbReference type="InterPro" id="IPR003568">
    <property type="entry name" value="Cyt_c_biogenesis_CcmF"/>
</dbReference>
<evidence type="ECO:0000256" key="10">
    <source>
        <dbReference type="SAM" id="Phobius"/>
    </source>
</evidence>
<evidence type="ECO:0000259" key="11">
    <source>
        <dbReference type="Pfam" id="PF01578"/>
    </source>
</evidence>
<protein>
    <submittedName>
        <fullName evidence="13">Cytochrome c-type biogenesis protein CcmF</fullName>
    </submittedName>
</protein>
<evidence type="ECO:0000256" key="9">
    <source>
        <dbReference type="ARBA" id="ARBA00037230"/>
    </source>
</evidence>
<keyword evidence="3" id="KW-1003">Cell membrane</keyword>
<accession>A0A1T4VZ74</accession>
<dbReference type="PRINTS" id="PR01410">
    <property type="entry name" value="CCBIOGENESIS"/>
</dbReference>
<dbReference type="PANTHER" id="PTHR43653:SF1">
    <property type="entry name" value="CYTOCHROME C-TYPE BIOGENESIS PROTEIN CCMF"/>
    <property type="match status" value="1"/>
</dbReference>
<keyword evidence="7 10" id="KW-1133">Transmembrane helix</keyword>
<evidence type="ECO:0000256" key="5">
    <source>
        <dbReference type="ARBA" id="ARBA00022692"/>
    </source>
</evidence>
<evidence type="ECO:0000259" key="12">
    <source>
        <dbReference type="Pfam" id="PF16327"/>
    </source>
</evidence>
<feature type="transmembrane region" description="Helical" evidence="10">
    <location>
        <begin position="213"/>
        <end position="232"/>
    </location>
</feature>
<dbReference type="Pfam" id="PF16327">
    <property type="entry name" value="CcmF_C"/>
    <property type="match status" value="1"/>
</dbReference>
<feature type="transmembrane region" description="Helical" evidence="10">
    <location>
        <begin position="451"/>
        <end position="472"/>
    </location>
</feature>
<keyword evidence="5 10" id="KW-0812">Transmembrane</keyword>
<gene>
    <name evidence="13" type="ORF">SAMN02745132_04565</name>
</gene>
<comment type="similarity">
    <text evidence="2">Belongs to the CcmF/CycK/Ccl1/NrfE/CcsA family.</text>
</comment>
<evidence type="ECO:0000313" key="14">
    <source>
        <dbReference type="Proteomes" id="UP000190162"/>
    </source>
</evidence>
<feature type="transmembrane region" description="Helical" evidence="10">
    <location>
        <begin position="316"/>
        <end position="333"/>
    </location>
</feature>
<dbReference type="EMBL" id="FUXU01000127">
    <property type="protein sequence ID" value="SKA70322.1"/>
    <property type="molecule type" value="Genomic_DNA"/>
</dbReference>
<evidence type="ECO:0000256" key="3">
    <source>
        <dbReference type="ARBA" id="ARBA00022475"/>
    </source>
</evidence>
<feature type="transmembrane region" description="Helical" evidence="10">
    <location>
        <begin position="354"/>
        <end position="378"/>
    </location>
</feature>